<protein>
    <submittedName>
        <fullName evidence="2">Lectin C-type domain protein</fullName>
    </submittedName>
</protein>
<dbReference type="PANTHER" id="PTHR22803">
    <property type="entry name" value="MANNOSE, PHOSPHOLIPASE, LECTIN RECEPTOR RELATED"/>
    <property type="match status" value="1"/>
</dbReference>
<dbReference type="InterPro" id="IPR016187">
    <property type="entry name" value="CTDL_fold"/>
</dbReference>
<name>A0A2G9TLD0_TELCI</name>
<gene>
    <name evidence="2" type="ORF">TELCIR_19812</name>
</gene>
<dbReference type="PROSITE" id="PS50041">
    <property type="entry name" value="C_TYPE_LECTIN_2"/>
    <property type="match status" value="1"/>
</dbReference>
<evidence type="ECO:0000313" key="3">
    <source>
        <dbReference type="Proteomes" id="UP000230423"/>
    </source>
</evidence>
<dbReference type="Gene3D" id="3.10.100.10">
    <property type="entry name" value="Mannose-Binding Protein A, subunit A"/>
    <property type="match status" value="1"/>
</dbReference>
<proteinExistence type="predicted"/>
<dbReference type="InterPro" id="IPR016186">
    <property type="entry name" value="C-type_lectin-like/link_sf"/>
</dbReference>
<feature type="non-terminal residue" evidence="2">
    <location>
        <position position="1"/>
    </location>
</feature>
<evidence type="ECO:0000259" key="1">
    <source>
        <dbReference type="PROSITE" id="PS50041"/>
    </source>
</evidence>
<dbReference type="Pfam" id="PF00059">
    <property type="entry name" value="Lectin_C"/>
    <property type="match status" value="1"/>
</dbReference>
<dbReference type="InterPro" id="IPR001304">
    <property type="entry name" value="C-type_lectin-like"/>
</dbReference>
<dbReference type="EMBL" id="KZ360060">
    <property type="protein sequence ID" value="PIO58745.1"/>
    <property type="molecule type" value="Genomic_DNA"/>
</dbReference>
<dbReference type="Proteomes" id="UP000230423">
    <property type="component" value="Unassembled WGS sequence"/>
</dbReference>
<organism evidence="2 3">
    <name type="scientific">Teladorsagia circumcincta</name>
    <name type="common">Brown stomach worm</name>
    <name type="synonym">Ostertagia circumcincta</name>
    <dbReference type="NCBI Taxonomy" id="45464"/>
    <lineage>
        <taxon>Eukaryota</taxon>
        <taxon>Metazoa</taxon>
        <taxon>Ecdysozoa</taxon>
        <taxon>Nematoda</taxon>
        <taxon>Chromadorea</taxon>
        <taxon>Rhabditida</taxon>
        <taxon>Rhabditina</taxon>
        <taxon>Rhabditomorpha</taxon>
        <taxon>Strongyloidea</taxon>
        <taxon>Trichostrongylidae</taxon>
        <taxon>Teladorsagia</taxon>
    </lineage>
</organism>
<dbReference type="InterPro" id="IPR050111">
    <property type="entry name" value="C-type_lectin/snaclec_domain"/>
</dbReference>
<feature type="domain" description="C-type lectin" evidence="1">
    <location>
        <begin position="16"/>
        <end position="82"/>
    </location>
</feature>
<dbReference type="AlphaFoldDB" id="A0A2G9TLD0"/>
<accession>A0A2G9TLD0</accession>
<dbReference type="OrthoDB" id="5868435at2759"/>
<sequence length="102" mass="11674">LAKTSQVVTTWTDFAWIGLHQANWPESDVWTWTDGTPYDYKAWSPGEPNDYEQDQHCVQLYNAPAPSSWDLVPGKWDDYQCNSTMKSLLCKRSTLTAPTVKC</sequence>
<evidence type="ECO:0000313" key="2">
    <source>
        <dbReference type="EMBL" id="PIO58745.1"/>
    </source>
</evidence>
<keyword evidence="3" id="KW-1185">Reference proteome</keyword>
<reference evidence="2 3" key="1">
    <citation type="submission" date="2015-09" db="EMBL/GenBank/DDBJ databases">
        <title>Draft genome of the parasitic nematode Teladorsagia circumcincta isolate WARC Sus (inbred).</title>
        <authorList>
            <person name="Mitreva M."/>
        </authorList>
    </citation>
    <scope>NUCLEOTIDE SEQUENCE [LARGE SCALE GENOMIC DNA]</scope>
    <source>
        <strain evidence="2 3">S</strain>
    </source>
</reference>
<dbReference type="SUPFAM" id="SSF56436">
    <property type="entry name" value="C-type lectin-like"/>
    <property type="match status" value="1"/>
</dbReference>